<name>A0A0A9GH87_ARUDO</name>
<dbReference type="AlphaFoldDB" id="A0A0A9GH87"/>
<reference evidence="1" key="2">
    <citation type="journal article" date="2015" name="Data Brief">
        <title>Shoot transcriptome of the giant reed, Arundo donax.</title>
        <authorList>
            <person name="Barrero R.A."/>
            <person name="Guerrero F.D."/>
            <person name="Moolhuijzen P."/>
            <person name="Goolsby J.A."/>
            <person name="Tidwell J."/>
            <person name="Bellgard S.E."/>
            <person name="Bellgard M.I."/>
        </authorList>
    </citation>
    <scope>NUCLEOTIDE SEQUENCE</scope>
    <source>
        <tissue evidence="1">Shoot tissue taken approximately 20 cm above the soil surface</tissue>
    </source>
</reference>
<sequence length="45" mass="5410">MCDTTHIPCYSPQERDDKPVIDDKDHHLEYGWDDEKRCRGDVYRA</sequence>
<proteinExistence type="predicted"/>
<dbReference type="EMBL" id="GBRH01175102">
    <property type="protein sequence ID" value="JAE22794.1"/>
    <property type="molecule type" value="Transcribed_RNA"/>
</dbReference>
<accession>A0A0A9GH87</accession>
<protein>
    <submittedName>
        <fullName evidence="1">Uncharacterized protein</fullName>
    </submittedName>
</protein>
<organism evidence="1">
    <name type="scientific">Arundo donax</name>
    <name type="common">Giant reed</name>
    <name type="synonym">Donax arundinaceus</name>
    <dbReference type="NCBI Taxonomy" id="35708"/>
    <lineage>
        <taxon>Eukaryota</taxon>
        <taxon>Viridiplantae</taxon>
        <taxon>Streptophyta</taxon>
        <taxon>Embryophyta</taxon>
        <taxon>Tracheophyta</taxon>
        <taxon>Spermatophyta</taxon>
        <taxon>Magnoliopsida</taxon>
        <taxon>Liliopsida</taxon>
        <taxon>Poales</taxon>
        <taxon>Poaceae</taxon>
        <taxon>PACMAD clade</taxon>
        <taxon>Arundinoideae</taxon>
        <taxon>Arundineae</taxon>
        <taxon>Arundo</taxon>
    </lineage>
</organism>
<reference evidence="1" key="1">
    <citation type="submission" date="2014-09" db="EMBL/GenBank/DDBJ databases">
        <authorList>
            <person name="Magalhaes I.L.F."/>
            <person name="Oliveira U."/>
            <person name="Santos F.R."/>
            <person name="Vidigal T.H.D.A."/>
            <person name="Brescovit A.D."/>
            <person name="Santos A.J."/>
        </authorList>
    </citation>
    <scope>NUCLEOTIDE SEQUENCE</scope>
    <source>
        <tissue evidence="1">Shoot tissue taken approximately 20 cm above the soil surface</tissue>
    </source>
</reference>
<evidence type="ECO:0000313" key="1">
    <source>
        <dbReference type="EMBL" id="JAE22794.1"/>
    </source>
</evidence>